<sequence>MTSTPVRSGELQLPSGITLCYDDRGPEQGTPLLFIMGLSCQMVFWPESLLDDLAARGYRVIRFDNRDVGLSSRLRFPQQHSPLAAVARATLGLRLKVGYTLHDMVDDTIGLLDGLGIERAHLIGVSMGGMIAQLTAGKFPQRVLSLTSIMSSNNSRWLPLPSLGALKLLLAPKGNIRTREDYIAYGFEFISTIGGTLPWSRALLEQTFGQSWDRGLYPRGIQQQLFAIFATGDLTPWLKRVQCPATVIHGSVDPLIRPAGGRASARHIRGAKLVIIPNMGHDLPDPVLPQIADLIDETARRAG</sequence>
<dbReference type="GO" id="GO:0016787">
    <property type="term" value="F:hydrolase activity"/>
    <property type="evidence" value="ECO:0007669"/>
    <property type="project" value="UniProtKB-KW"/>
</dbReference>
<dbReference type="InterPro" id="IPR050471">
    <property type="entry name" value="AB_hydrolase"/>
</dbReference>
<evidence type="ECO:0000259" key="1">
    <source>
        <dbReference type="Pfam" id="PF00561"/>
    </source>
</evidence>
<accession>A0ABV4ADN7</accession>
<organism evidence="2 3">
    <name type="scientific">Isoalcanivorax beigongshangi</name>
    <dbReference type="NCBI Taxonomy" id="3238810"/>
    <lineage>
        <taxon>Bacteria</taxon>
        <taxon>Pseudomonadati</taxon>
        <taxon>Pseudomonadota</taxon>
        <taxon>Gammaproteobacteria</taxon>
        <taxon>Oceanospirillales</taxon>
        <taxon>Alcanivoracaceae</taxon>
        <taxon>Isoalcanivorax</taxon>
    </lineage>
</organism>
<protein>
    <submittedName>
        <fullName evidence="2">Alpha/beta fold hydrolase</fullName>
    </submittedName>
</protein>
<dbReference type="RefSeq" id="WP_369454205.1">
    <property type="nucleotide sequence ID" value="NZ_JBGCUO010000001.1"/>
</dbReference>
<dbReference type="Proteomes" id="UP001562065">
    <property type="component" value="Unassembled WGS sequence"/>
</dbReference>
<dbReference type="EMBL" id="JBGCUO010000001">
    <property type="protein sequence ID" value="MEY1660966.1"/>
    <property type="molecule type" value="Genomic_DNA"/>
</dbReference>
<reference evidence="2 3" key="1">
    <citation type="submission" date="2024-07" db="EMBL/GenBank/DDBJ databases">
        <authorList>
            <person name="Ren Q."/>
        </authorList>
    </citation>
    <scope>NUCLEOTIDE SEQUENCE [LARGE SCALE GENOMIC DNA]</scope>
    <source>
        <strain evidence="2 3">REN37</strain>
    </source>
</reference>
<dbReference type="Gene3D" id="3.40.50.1820">
    <property type="entry name" value="alpha/beta hydrolase"/>
    <property type="match status" value="1"/>
</dbReference>
<evidence type="ECO:0000313" key="2">
    <source>
        <dbReference type="EMBL" id="MEY1660966.1"/>
    </source>
</evidence>
<name>A0ABV4ADN7_9GAMM</name>
<keyword evidence="2" id="KW-0378">Hydrolase</keyword>
<dbReference type="InterPro" id="IPR029058">
    <property type="entry name" value="AB_hydrolase_fold"/>
</dbReference>
<dbReference type="InterPro" id="IPR000073">
    <property type="entry name" value="AB_hydrolase_1"/>
</dbReference>
<dbReference type="SUPFAM" id="SSF53474">
    <property type="entry name" value="alpha/beta-Hydrolases"/>
    <property type="match status" value="1"/>
</dbReference>
<feature type="domain" description="AB hydrolase-1" evidence="1">
    <location>
        <begin position="31"/>
        <end position="282"/>
    </location>
</feature>
<keyword evidence="3" id="KW-1185">Reference proteome</keyword>
<comment type="caution">
    <text evidence="2">The sequence shown here is derived from an EMBL/GenBank/DDBJ whole genome shotgun (WGS) entry which is preliminary data.</text>
</comment>
<dbReference type="Pfam" id="PF00561">
    <property type="entry name" value="Abhydrolase_1"/>
    <property type="match status" value="1"/>
</dbReference>
<evidence type="ECO:0000313" key="3">
    <source>
        <dbReference type="Proteomes" id="UP001562065"/>
    </source>
</evidence>
<gene>
    <name evidence="2" type="ORF">AB5I84_02260</name>
</gene>
<dbReference type="PANTHER" id="PTHR43433:SF5">
    <property type="entry name" value="AB HYDROLASE-1 DOMAIN-CONTAINING PROTEIN"/>
    <property type="match status" value="1"/>
</dbReference>
<proteinExistence type="predicted"/>
<dbReference type="PANTHER" id="PTHR43433">
    <property type="entry name" value="HYDROLASE, ALPHA/BETA FOLD FAMILY PROTEIN"/>
    <property type="match status" value="1"/>
</dbReference>